<protein>
    <recommendedName>
        <fullName evidence="2">DUF4253 domain-containing protein</fullName>
    </recommendedName>
</protein>
<evidence type="ECO:0000313" key="3">
    <source>
        <dbReference type="EMBL" id="KOG54643.1"/>
    </source>
</evidence>
<gene>
    <name evidence="3" type="ORF">ADK75_13480</name>
</gene>
<proteinExistence type="predicted"/>
<sequence>MTTHSKPLTVLLTDPMGRALGLSLPPGSLVTDSNDGPWPEPLLWVADEVAAPGTWATYGPARDAGLQPVLLQDESGIEEWWDGELDPGMMSDPGDHPAEEVLKDLWESAASETEENEDEEDAGETIAPFTGSWPGLAPPGRTAADPATTAADVAEGLVGHSLKSPRPALVPVGRAADIPAAIGWSGPVNYENDVARLCAVLRSWEDRFGAQVVALSYARLDLSVAAPPETLDEALAVAAEHFAFCPDNIWQGYESIRLYAEQALVGNAHWTFWWD</sequence>
<dbReference type="RefSeq" id="WP_053170796.1">
    <property type="nucleotide sequence ID" value="NZ_LGUV01000133.1"/>
</dbReference>
<dbReference type="InterPro" id="IPR025349">
    <property type="entry name" value="DUF4253"/>
</dbReference>
<dbReference type="Pfam" id="PF14062">
    <property type="entry name" value="DUF4253"/>
    <property type="match status" value="1"/>
</dbReference>
<dbReference type="PATRIC" id="fig|1961.12.peg.3125"/>
<name>A0A0L8MWB1_STRVG</name>
<reference evidence="4" key="1">
    <citation type="submission" date="2015-07" db="EMBL/GenBank/DDBJ databases">
        <authorList>
            <consortium name="Consortium for Microbial Forensics and Genomics (microFORGE)"/>
            <person name="Knight B.M."/>
            <person name="Roberts D.P."/>
            <person name="Lin D."/>
            <person name="Hari K."/>
            <person name="Fletcher J."/>
            <person name="Melcher U."/>
            <person name="Blagden T."/>
            <person name="Winegar R.A."/>
        </authorList>
    </citation>
    <scope>NUCLEOTIDE SEQUENCE [LARGE SCALE GENOMIC DNA]</scope>
    <source>
        <strain evidence="4">NRRL B-1447</strain>
    </source>
</reference>
<dbReference type="EMBL" id="LGUV01000133">
    <property type="protein sequence ID" value="KOG54643.1"/>
    <property type="molecule type" value="Genomic_DNA"/>
</dbReference>
<accession>A0A0L8MWB1</accession>
<dbReference type="Proteomes" id="UP000037084">
    <property type="component" value="Unassembled WGS sequence"/>
</dbReference>
<evidence type="ECO:0000313" key="4">
    <source>
        <dbReference type="Proteomes" id="UP000037084"/>
    </source>
</evidence>
<feature type="domain" description="DUF4253" evidence="2">
    <location>
        <begin position="168"/>
        <end position="275"/>
    </location>
</feature>
<evidence type="ECO:0000259" key="2">
    <source>
        <dbReference type="Pfam" id="PF14062"/>
    </source>
</evidence>
<feature type="region of interest" description="Disordered" evidence="1">
    <location>
        <begin position="109"/>
        <end position="145"/>
    </location>
</feature>
<comment type="caution">
    <text evidence="3">The sequence shown here is derived from an EMBL/GenBank/DDBJ whole genome shotgun (WGS) entry which is preliminary data.</text>
</comment>
<feature type="compositionally biased region" description="Acidic residues" evidence="1">
    <location>
        <begin position="112"/>
        <end position="123"/>
    </location>
</feature>
<dbReference type="OrthoDB" id="7839592at2"/>
<organism evidence="3 4">
    <name type="scientific">Streptomyces virginiae</name>
    <name type="common">Streptomyces cinnamonensis</name>
    <dbReference type="NCBI Taxonomy" id="1961"/>
    <lineage>
        <taxon>Bacteria</taxon>
        <taxon>Bacillati</taxon>
        <taxon>Actinomycetota</taxon>
        <taxon>Actinomycetes</taxon>
        <taxon>Kitasatosporales</taxon>
        <taxon>Streptomycetaceae</taxon>
        <taxon>Streptomyces</taxon>
    </lineage>
</organism>
<evidence type="ECO:0000256" key="1">
    <source>
        <dbReference type="SAM" id="MobiDB-lite"/>
    </source>
</evidence>
<dbReference type="AlphaFoldDB" id="A0A0L8MWB1"/>